<feature type="region of interest" description="Disordered" evidence="6">
    <location>
        <begin position="723"/>
        <end position="780"/>
    </location>
</feature>
<sequence>MSSRKLPSAFPSAVASSSTSTEARDSALIAPLDTPPPIESLSDLVAHRAAQKTQSAGSASLAQASSSPLHKTFWFGNGSQNVPSATEDARAQPVSEDDETIRNSGGRRRTPQPSLWQRARRALSPLSGLLGQSAHAALSRDDTASKSVAGATRGSDSSEPGAMCERQAPEGEAGLSDTVEEEEDVSLESLRLSTASLAILTAAVAGAQMAWCLELAFGTPYLLSLGLSKSSTSLVWLAGPVSGLIAQPLVGSMSDRSTSRFRRRKYMLSAALVLSLSTLLVAFSRPLSELLADITGIGMGDWDPKREKTVVAYNQSFAIVGFWILDLSLNALQAASRALILDVAPSEQQSSANAWQGRMAALGNLIGYSAGWLDLGSSRALRWVGGGQFRKLALVALTGMLVGVGTTCLLIDETKGAHSNATSASHNTTTPHGHTVQPQSSLWQELKLSLRDIWQAARRLPRPVRRVCMVQLFAFMGWFPLLFYASSYIAEVHAAQRGGQDAVLLEAGPVQKFLGRSEADKDAERGSKALLLYSLVALVSGSVLPYVALASDSRLQNLWSKRQPLASEGLTESAHLLPGVGEEAGLTTSPKSRTRLQRIAQGIREGVTLRTIWTCASLLLATLMAITFLPLKTTGATVLISMVGIPWAVASWVPFALVMEQVHEAEQGSSPFEFEGDYHGAQRTAQRRRASMLAVASFHVTGTTSESTSSDSTMAQTQLRAALNECGPLRRRDPPASLLKGRSSRNTTPSGSVLARGGEIIGHLPSSGPRHAPTAASTQGGSGGTILGIHNLAIVFPQFVVAVIASLIFKAVDRQDPTVTLVDEGGSASPDVLPFLVGISEAPHQQSAEGVAWVLRFGGLMSLCAALLTRYIPLTRTERARRGEILDADFAPSHFDDEVGEDEADDELD</sequence>
<evidence type="ECO:0000256" key="2">
    <source>
        <dbReference type="ARBA" id="ARBA00022448"/>
    </source>
</evidence>
<dbReference type="GeneID" id="37035079"/>
<feature type="transmembrane region" description="Helical" evidence="7">
    <location>
        <begin position="635"/>
        <end position="658"/>
    </location>
</feature>
<evidence type="ECO:0000256" key="3">
    <source>
        <dbReference type="ARBA" id="ARBA00022692"/>
    </source>
</evidence>
<dbReference type="PANTHER" id="PTHR19432">
    <property type="entry name" value="SUGAR TRANSPORTER"/>
    <property type="match status" value="1"/>
</dbReference>
<feature type="transmembrane region" description="Helical" evidence="7">
    <location>
        <begin position="530"/>
        <end position="549"/>
    </location>
</feature>
<keyword evidence="3 7" id="KW-0812">Transmembrane</keyword>
<evidence type="ECO:0000256" key="5">
    <source>
        <dbReference type="ARBA" id="ARBA00023136"/>
    </source>
</evidence>
<feature type="transmembrane region" description="Helical" evidence="7">
    <location>
        <begin position="467"/>
        <end position="490"/>
    </location>
</feature>
<feature type="region of interest" description="Disordered" evidence="6">
    <location>
        <begin position="135"/>
        <end position="180"/>
    </location>
</feature>
<proteinExistence type="predicted"/>
<feature type="transmembrane region" description="Helical" evidence="7">
    <location>
        <begin position="792"/>
        <end position="812"/>
    </location>
</feature>
<evidence type="ECO:0000256" key="6">
    <source>
        <dbReference type="SAM" id="MobiDB-lite"/>
    </source>
</evidence>
<feature type="transmembrane region" description="Helical" evidence="7">
    <location>
        <begin position="266"/>
        <end position="283"/>
    </location>
</feature>
<reference evidence="8 9" key="1">
    <citation type="journal article" date="2018" name="Mol. Biol. Evol.">
        <title>Broad Genomic Sampling Reveals a Smut Pathogenic Ancestry of the Fungal Clade Ustilaginomycotina.</title>
        <authorList>
            <person name="Kijpornyongpan T."/>
            <person name="Mondo S.J."/>
            <person name="Barry K."/>
            <person name="Sandor L."/>
            <person name="Lee J."/>
            <person name="Lipzen A."/>
            <person name="Pangilinan J."/>
            <person name="LaButti K."/>
            <person name="Hainaut M."/>
            <person name="Henrissat B."/>
            <person name="Grigoriev I.V."/>
            <person name="Spatafora J.W."/>
            <person name="Aime M.C."/>
        </authorList>
    </citation>
    <scope>NUCLEOTIDE SEQUENCE [LARGE SCALE GENOMIC DNA]</scope>
    <source>
        <strain evidence="8 9">MCA 4658</strain>
    </source>
</reference>
<dbReference type="Pfam" id="PF07690">
    <property type="entry name" value="MFS_1"/>
    <property type="match status" value="1"/>
</dbReference>
<dbReference type="InterPro" id="IPR011701">
    <property type="entry name" value="MFS"/>
</dbReference>
<feature type="region of interest" description="Disordered" evidence="6">
    <location>
        <begin position="70"/>
        <end position="116"/>
    </location>
</feature>
<evidence type="ECO:0000256" key="1">
    <source>
        <dbReference type="ARBA" id="ARBA00004141"/>
    </source>
</evidence>
<keyword evidence="2" id="KW-0813">Transport</keyword>
<evidence type="ECO:0000313" key="9">
    <source>
        <dbReference type="Proteomes" id="UP000245783"/>
    </source>
</evidence>
<keyword evidence="5 7" id="KW-0472">Membrane</keyword>
<comment type="subcellular location">
    <subcellularLocation>
        <location evidence="1">Membrane</location>
        <topology evidence="1">Multi-pass membrane protein</topology>
    </subcellularLocation>
</comment>
<dbReference type="FunCoup" id="A0A316WAN1">
    <property type="interactions" value="48"/>
</dbReference>
<evidence type="ECO:0000256" key="4">
    <source>
        <dbReference type="ARBA" id="ARBA00022989"/>
    </source>
</evidence>
<dbReference type="InterPro" id="IPR036259">
    <property type="entry name" value="MFS_trans_sf"/>
</dbReference>
<dbReference type="SUPFAM" id="SSF103473">
    <property type="entry name" value="MFS general substrate transporter"/>
    <property type="match status" value="1"/>
</dbReference>
<evidence type="ECO:0000313" key="8">
    <source>
        <dbReference type="EMBL" id="PWN44705.1"/>
    </source>
</evidence>
<feature type="region of interest" description="Disordered" evidence="6">
    <location>
        <begin position="1"/>
        <end position="40"/>
    </location>
</feature>
<feature type="compositionally biased region" description="Low complexity" evidence="6">
    <location>
        <begin position="7"/>
        <end position="21"/>
    </location>
</feature>
<feature type="transmembrane region" description="Helical" evidence="7">
    <location>
        <begin position="234"/>
        <end position="254"/>
    </location>
</feature>
<gene>
    <name evidence="8" type="ORF">IE81DRAFT_321014</name>
</gene>
<feature type="transmembrane region" description="Helical" evidence="7">
    <location>
        <begin position="853"/>
        <end position="872"/>
    </location>
</feature>
<keyword evidence="4 7" id="KW-1133">Transmembrane helix</keyword>
<feature type="transmembrane region" description="Helical" evidence="7">
    <location>
        <begin position="392"/>
        <end position="411"/>
    </location>
</feature>
<accession>A0A316WAN1</accession>
<feature type="transmembrane region" description="Helical" evidence="7">
    <location>
        <begin position="607"/>
        <end position="629"/>
    </location>
</feature>
<dbReference type="RefSeq" id="XP_025371865.1">
    <property type="nucleotide sequence ID" value="XM_025513209.1"/>
</dbReference>
<organism evidence="8 9">
    <name type="scientific">Ceraceosorus guamensis</name>
    <dbReference type="NCBI Taxonomy" id="1522189"/>
    <lineage>
        <taxon>Eukaryota</taxon>
        <taxon>Fungi</taxon>
        <taxon>Dikarya</taxon>
        <taxon>Basidiomycota</taxon>
        <taxon>Ustilaginomycotina</taxon>
        <taxon>Exobasidiomycetes</taxon>
        <taxon>Ceraceosorales</taxon>
        <taxon>Ceraceosoraceae</taxon>
        <taxon>Ceraceosorus</taxon>
    </lineage>
</organism>
<dbReference type="GO" id="GO:0008506">
    <property type="term" value="F:sucrose:proton symporter activity"/>
    <property type="evidence" value="ECO:0007669"/>
    <property type="project" value="TreeGrafter"/>
</dbReference>
<dbReference type="Proteomes" id="UP000245783">
    <property type="component" value="Unassembled WGS sequence"/>
</dbReference>
<dbReference type="PANTHER" id="PTHR19432:SF35">
    <property type="entry name" value="SOLUTE CARRIER FAMILY 45 MEMBER 3 ISOFORM X1"/>
    <property type="match status" value="1"/>
</dbReference>
<dbReference type="Gene3D" id="1.20.1250.20">
    <property type="entry name" value="MFS general substrate transporter like domains"/>
    <property type="match status" value="1"/>
</dbReference>
<dbReference type="AlphaFoldDB" id="A0A316WAN1"/>
<keyword evidence="9" id="KW-1185">Reference proteome</keyword>
<dbReference type="InParanoid" id="A0A316WAN1"/>
<name>A0A316WAN1_9BASI</name>
<dbReference type="OrthoDB" id="28755at2759"/>
<dbReference type="GO" id="GO:0005886">
    <property type="term" value="C:plasma membrane"/>
    <property type="evidence" value="ECO:0007669"/>
    <property type="project" value="TreeGrafter"/>
</dbReference>
<evidence type="ECO:0000256" key="7">
    <source>
        <dbReference type="SAM" id="Phobius"/>
    </source>
</evidence>
<feature type="transmembrane region" description="Helical" evidence="7">
    <location>
        <begin position="197"/>
        <end position="222"/>
    </location>
</feature>
<protein>
    <submittedName>
        <fullName evidence="8">MFS general substrate transporter</fullName>
    </submittedName>
</protein>
<dbReference type="EMBL" id="KZ819359">
    <property type="protein sequence ID" value="PWN44705.1"/>
    <property type="molecule type" value="Genomic_DNA"/>
</dbReference>